<dbReference type="PANTHER" id="PTHR33710">
    <property type="entry name" value="BNAC02G09200D PROTEIN"/>
    <property type="match status" value="1"/>
</dbReference>
<dbReference type="GO" id="GO:0003824">
    <property type="term" value="F:catalytic activity"/>
    <property type="evidence" value="ECO:0007669"/>
    <property type="project" value="InterPro"/>
</dbReference>
<name>A0A9R0JZW4_SPIOL</name>
<reference evidence="4" key="2">
    <citation type="submission" date="2025-08" db="UniProtKB">
        <authorList>
            <consortium name="RefSeq"/>
        </authorList>
    </citation>
    <scope>IDENTIFICATION</scope>
    <source>
        <tissue evidence="4">Leaf</tissue>
    </source>
</reference>
<dbReference type="Gene3D" id="3.60.10.10">
    <property type="entry name" value="Endonuclease/exonuclease/phosphatase"/>
    <property type="match status" value="1"/>
</dbReference>
<dbReference type="Proteomes" id="UP000813463">
    <property type="component" value="Chromosome 3"/>
</dbReference>
<keyword evidence="3" id="KW-1185">Reference proteome</keyword>
<gene>
    <name evidence="4" type="primary">LOC110792038</name>
</gene>
<dbReference type="InterPro" id="IPR036691">
    <property type="entry name" value="Endo/exonu/phosph_ase_sf"/>
</dbReference>
<reference evidence="3" key="1">
    <citation type="journal article" date="2021" name="Nat. Commun.">
        <title>Genomic analyses provide insights into spinach domestication and the genetic basis of agronomic traits.</title>
        <authorList>
            <person name="Cai X."/>
            <person name="Sun X."/>
            <person name="Xu C."/>
            <person name="Sun H."/>
            <person name="Wang X."/>
            <person name="Ge C."/>
            <person name="Zhang Z."/>
            <person name="Wang Q."/>
            <person name="Fei Z."/>
            <person name="Jiao C."/>
            <person name="Wang Q."/>
        </authorList>
    </citation>
    <scope>NUCLEOTIDE SEQUENCE [LARGE SCALE GENOMIC DNA]</scope>
    <source>
        <strain evidence="3">cv. Varoflay</strain>
    </source>
</reference>
<evidence type="ECO:0000259" key="2">
    <source>
        <dbReference type="Pfam" id="PF03372"/>
    </source>
</evidence>
<dbReference type="Pfam" id="PF00078">
    <property type="entry name" value="RVT_1"/>
    <property type="match status" value="1"/>
</dbReference>
<evidence type="ECO:0000313" key="3">
    <source>
        <dbReference type="Proteomes" id="UP000813463"/>
    </source>
</evidence>
<dbReference type="PANTHER" id="PTHR33710:SF77">
    <property type="entry name" value="DNASE I-LIKE SUPERFAMILY PROTEIN"/>
    <property type="match status" value="1"/>
</dbReference>
<dbReference type="Pfam" id="PF03372">
    <property type="entry name" value="Exo_endo_phos"/>
    <property type="match status" value="1"/>
</dbReference>
<feature type="domain" description="Endonuclease/exonuclease/phosphatase" evidence="2">
    <location>
        <begin position="4"/>
        <end position="224"/>
    </location>
</feature>
<sequence length="604" mass="67798">MKILSWNCHGLGNPWSVRALQDWCWRERPEIVFLMETMIDAKVLEKIKNRCGFSNGVCISSVGKSGGMGFRWRDLRVDTISYSKHHYDVNVLDDNNAPLWCAVDIYGWPKQANKHYTWSLMSTLKEACSIPCIMFGDFNEVVSLMEKDGGAIRSERLMDAFRGAIDVCDLRDLGFKGSIFTWKRGTSMTTFVRERLDRFLADDNWCSMFPGFEVRHLPIYCSDHAPILLSIKNNVEREMGDKYFKFESLWLSKEECGVVVADAWGESVGADVPRKLATCAENLTSWAALSFGSIKKKIKMADKHLKVLNEGLMDAVNRDVSGADTLHMLEESYWFARARADELRDGDKNTKYFHHKENQCKAHNKIKGLYDENGDWKEQRADLERLISAYFESLFATSSPTGFQGAMEGLDCLVSDEMNVTLDTEPTGEEVKEALFQMHPNKAPGPDDNAMVAFEGGVGVFGEGDAKDGFSDVWVGRIMDCLSSVSFAFKINPRISGSVIPTRGLRQGDPISPYLFLLCADAFSTLIGKAAREKLIHGAKVCNGAPRVSHLCFSDDSILFARENVQECSVIADIINKYERVSGQNVNLSKTEVAFSKRVSTCEK</sequence>
<dbReference type="AlphaFoldDB" id="A0A9R0JZW4"/>
<organism evidence="3 4">
    <name type="scientific">Spinacia oleracea</name>
    <name type="common">Spinach</name>
    <dbReference type="NCBI Taxonomy" id="3562"/>
    <lineage>
        <taxon>Eukaryota</taxon>
        <taxon>Viridiplantae</taxon>
        <taxon>Streptophyta</taxon>
        <taxon>Embryophyta</taxon>
        <taxon>Tracheophyta</taxon>
        <taxon>Spermatophyta</taxon>
        <taxon>Magnoliopsida</taxon>
        <taxon>eudicotyledons</taxon>
        <taxon>Gunneridae</taxon>
        <taxon>Pentapetalae</taxon>
        <taxon>Caryophyllales</taxon>
        <taxon>Chenopodiaceae</taxon>
        <taxon>Chenopodioideae</taxon>
        <taxon>Anserineae</taxon>
        <taxon>Spinacia</taxon>
    </lineage>
</organism>
<proteinExistence type="predicted"/>
<dbReference type="InterPro" id="IPR005135">
    <property type="entry name" value="Endo/exonuclease/phosphatase"/>
</dbReference>
<protein>
    <recommendedName>
        <fullName evidence="5">Reverse transcriptase domain-containing protein</fullName>
    </recommendedName>
</protein>
<dbReference type="InterPro" id="IPR000477">
    <property type="entry name" value="RT_dom"/>
</dbReference>
<evidence type="ECO:0008006" key="5">
    <source>
        <dbReference type="Google" id="ProtNLM"/>
    </source>
</evidence>
<feature type="domain" description="Reverse transcriptase" evidence="1">
    <location>
        <begin position="457"/>
        <end position="594"/>
    </location>
</feature>
<dbReference type="RefSeq" id="XP_021852525.2">
    <property type="nucleotide sequence ID" value="XM_021996833.2"/>
</dbReference>
<accession>A0A9R0JZW4</accession>
<dbReference type="GeneID" id="110792038"/>
<evidence type="ECO:0000259" key="1">
    <source>
        <dbReference type="Pfam" id="PF00078"/>
    </source>
</evidence>
<evidence type="ECO:0000313" key="4">
    <source>
        <dbReference type="RefSeq" id="XP_021852525.2"/>
    </source>
</evidence>
<dbReference type="KEGG" id="soe:110792038"/>
<dbReference type="SUPFAM" id="SSF56219">
    <property type="entry name" value="DNase I-like"/>
    <property type="match status" value="1"/>
</dbReference>